<evidence type="ECO:0008006" key="3">
    <source>
        <dbReference type="Google" id="ProtNLM"/>
    </source>
</evidence>
<evidence type="ECO:0000256" key="1">
    <source>
        <dbReference type="SAM" id="MobiDB-lite"/>
    </source>
</evidence>
<accession>A0A1X7V7Z0</accession>
<name>A0A1X7V7Z0_AMPQE</name>
<proteinExistence type="predicted"/>
<organism evidence="2">
    <name type="scientific">Amphimedon queenslandica</name>
    <name type="common">Sponge</name>
    <dbReference type="NCBI Taxonomy" id="400682"/>
    <lineage>
        <taxon>Eukaryota</taxon>
        <taxon>Metazoa</taxon>
        <taxon>Porifera</taxon>
        <taxon>Demospongiae</taxon>
        <taxon>Heteroscleromorpha</taxon>
        <taxon>Haplosclerida</taxon>
        <taxon>Niphatidae</taxon>
        <taxon>Amphimedon</taxon>
    </lineage>
</organism>
<evidence type="ECO:0000313" key="2">
    <source>
        <dbReference type="EnsemblMetazoa" id="Aqu2.1.35622_001"/>
    </source>
</evidence>
<dbReference type="Gene3D" id="3.30.70.2330">
    <property type="match status" value="1"/>
</dbReference>
<protein>
    <recommendedName>
        <fullName evidence="3">HIRAN domain-containing protein</fullName>
    </recommendedName>
</protein>
<reference evidence="2" key="1">
    <citation type="submission" date="2017-05" db="UniProtKB">
        <authorList>
            <consortium name="EnsemblMetazoa"/>
        </authorList>
    </citation>
    <scope>IDENTIFICATION</scope>
</reference>
<dbReference type="EnsemblMetazoa" id="Aqu2.1.35622_001">
    <property type="protein sequence ID" value="Aqu2.1.35622_001"/>
    <property type="gene ID" value="Aqu2.1.35622"/>
</dbReference>
<feature type="region of interest" description="Disordered" evidence="1">
    <location>
        <begin position="137"/>
        <end position="170"/>
    </location>
</feature>
<sequence length="185" mass="20364">MAMICGYHCYKDIWVPVIGEELQTKRESGNVHDTYAVSVLRNGETVGHVPKISSVCSLFLRRGVITYIVSGARRYSANLKQGGLKVPCGIRFDNMKDDDCNKNLLAKIDKDYLNKVEKLVKSAMIFTCPAAGAIKPTDGSPCSSKTTTDRTKSPEVAAKRRKLSHDNESDDVVVTKVTVRKAPTI</sequence>
<dbReference type="AlphaFoldDB" id="A0A1X7V7Z0"/>
<dbReference type="InParanoid" id="A0A1X7V7Z0"/>